<keyword evidence="2" id="KW-0378">Hydrolase</keyword>
<name>A0AAP9UDG1_CLOBU</name>
<dbReference type="InterPro" id="IPR005135">
    <property type="entry name" value="Endo/exonuclease/phosphatase"/>
</dbReference>
<evidence type="ECO:0000259" key="1">
    <source>
        <dbReference type="Pfam" id="PF03372"/>
    </source>
</evidence>
<feature type="domain" description="Endonuclease/exonuclease/phosphatase" evidence="1">
    <location>
        <begin position="4"/>
        <end position="216"/>
    </location>
</feature>
<evidence type="ECO:0000313" key="3">
    <source>
        <dbReference type="Proteomes" id="UP000515243"/>
    </source>
</evidence>
<dbReference type="Proteomes" id="UP000515243">
    <property type="component" value="Chromosome 1"/>
</dbReference>
<organism evidence="2 3">
    <name type="scientific">Clostridium butyricum</name>
    <dbReference type="NCBI Taxonomy" id="1492"/>
    <lineage>
        <taxon>Bacteria</taxon>
        <taxon>Bacillati</taxon>
        <taxon>Bacillota</taxon>
        <taxon>Clostridia</taxon>
        <taxon>Eubacteriales</taxon>
        <taxon>Clostridiaceae</taxon>
        <taxon>Clostridium</taxon>
    </lineage>
</organism>
<dbReference type="GO" id="GO:0004519">
    <property type="term" value="F:endonuclease activity"/>
    <property type="evidence" value="ECO:0007669"/>
    <property type="project" value="UniProtKB-KW"/>
</dbReference>
<evidence type="ECO:0000313" key="2">
    <source>
        <dbReference type="EMBL" id="QMW90148.1"/>
    </source>
</evidence>
<reference evidence="2 3" key="1">
    <citation type="submission" date="2019-05" db="EMBL/GenBank/DDBJ databases">
        <authorList>
            <person name="Schori C."/>
            <person name="Ahrens C."/>
        </authorList>
    </citation>
    <scope>NUCLEOTIDE SEQUENCE [LARGE SCALE GENOMIC DNA]</scope>
    <source>
        <strain evidence="2 3">DSM 10702</strain>
    </source>
</reference>
<dbReference type="AlphaFoldDB" id="A0AAP9UDG1"/>
<keyword evidence="2" id="KW-0255">Endonuclease</keyword>
<gene>
    <name evidence="2" type="ORF">FF104_04040</name>
</gene>
<dbReference type="Gene3D" id="3.60.10.10">
    <property type="entry name" value="Endonuclease/exonuclease/phosphatase"/>
    <property type="match status" value="1"/>
</dbReference>
<protein>
    <submittedName>
        <fullName evidence="2">Endonuclease/exonuclease/phosphatase family protein</fullName>
    </submittedName>
</protein>
<dbReference type="EMBL" id="CP040626">
    <property type="protein sequence ID" value="QMW90148.1"/>
    <property type="molecule type" value="Genomic_DNA"/>
</dbReference>
<dbReference type="Pfam" id="PF03372">
    <property type="entry name" value="Exo_endo_phos"/>
    <property type="match status" value="1"/>
</dbReference>
<dbReference type="SUPFAM" id="SSF56219">
    <property type="entry name" value="DNase I-like"/>
    <property type="match status" value="1"/>
</dbReference>
<accession>A0AAP9UDG1</accession>
<keyword evidence="2" id="KW-0540">Nuclease</keyword>
<dbReference type="InterPro" id="IPR036691">
    <property type="entry name" value="Endo/exonu/phosph_ase_sf"/>
</dbReference>
<dbReference type="RefSeq" id="WP_035761704.1">
    <property type="nucleotide sequence ID" value="NZ_AP019716.1"/>
</dbReference>
<proteinExistence type="predicted"/>
<dbReference type="GeneID" id="92943298"/>
<sequence length="225" mass="26573">MRIVTWNCNGGFRNKFEYIKKYNADIYVIQECENPLTSDDNSYKEFAQNYMWVGYKNKGLGIFGNQNIKLTNNNWDTYGLEWFISCTVNDNFTLLGLWGSGNYIEDIYVYLKIHQRQLEGLEKVVVCGDFNSNSIWDKKHKRRTHSAVVEDLEKLNLYSCYHLKNDEVQGSETKPTFYLYRKSNKGYHIDYCFCSKEHLKDLQIGEFSKWIKLSDHMPLVVDVDI</sequence>